<dbReference type="eggNOG" id="COG4354">
    <property type="taxonomic scope" value="Bacteria"/>
</dbReference>
<proteinExistence type="predicted"/>
<dbReference type="STRING" id="204669.Acid345_1688"/>
<dbReference type="Pfam" id="PF04685">
    <property type="entry name" value="DUF608"/>
    <property type="match status" value="1"/>
</dbReference>
<dbReference type="PANTHER" id="PTHR12654">
    <property type="entry name" value="BILE ACID BETA-GLUCOSIDASE-RELATED"/>
    <property type="match status" value="1"/>
</dbReference>
<dbReference type="EnsemblBacteria" id="ABF40689">
    <property type="protein sequence ID" value="ABF40689"/>
    <property type="gene ID" value="Acid345_1688"/>
</dbReference>
<dbReference type="OrthoDB" id="9807660at2"/>
<reference evidence="4 5" key="1">
    <citation type="journal article" date="2009" name="Appl. Environ. Microbiol.">
        <title>Three genomes from the phylum Acidobacteria provide insight into the lifestyles of these microorganisms in soils.</title>
        <authorList>
            <person name="Ward N.L."/>
            <person name="Challacombe J.F."/>
            <person name="Janssen P.H."/>
            <person name="Henrissat B."/>
            <person name="Coutinho P.M."/>
            <person name="Wu M."/>
            <person name="Xie G."/>
            <person name="Haft D.H."/>
            <person name="Sait M."/>
            <person name="Badger J."/>
            <person name="Barabote R.D."/>
            <person name="Bradley B."/>
            <person name="Brettin T.S."/>
            <person name="Brinkac L.M."/>
            <person name="Bruce D."/>
            <person name="Creasy T."/>
            <person name="Daugherty S.C."/>
            <person name="Davidsen T.M."/>
            <person name="DeBoy R.T."/>
            <person name="Detter J.C."/>
            <person name="Dodson R.J."/>
            <person name="Durkin A.S."/>
            <person name="Ganapathy A."/>
            <person name="Gwinn-Giglio M."/>
            <person name="Han C.S."/>
            <person name="Khouri H."/>
            <person name="Kiss H."/>
            <person name="Kothari S.P."/>
            <person name="Madupu R."/>
            <person name="Nelson K.E."/>
            <person name="Nelson W.C."/>
            <person name="Paulsen I."/>
            <person name="Penn K."/>
            <person name="Ren Q."/>
            <person name="Rosovitz M.J."/>
            <person name="Selengut J.D."/>
            <person name="Shrivastava S."/>
            <person name="Sullivan S.A."/>
            <person name="Tapia R."/>
            <person name="Thompson L.S."/>
            <person name="Watkins K.L."/>
            <person name="Yang Q."/>
            <person name="Yu C."/>
            <person name="Zafar N."/>
            <person name="Zhou L."/>
            <person name="Kuske C.R."/>
        </authorList>
    </citation>
    <scope>NUCLEOTIDE SEQUENCE [LARGE SCALE GENOMIC DNA]</scope>
    <source>
        <strain evidence="4 5">Ellin345</strain>
    </source>
</reference>
<dbReference type="InterPro" id="IPR012341">
    <property type="entry name" value="6hp_glycosidase-like_sf"/>
</dbReference>
<organism evidence="4 5">
    <name type="scientific">Koribacter versatilis (strain Ellin345)</name>
    <dbReference type="NCBI Taxonomy" id="204669"/>
    <lineage>
        <taxon>Bacteria</taxon>
        <taxon>Pseudomonadati</taxon>
        <taxon>Acidobacteriota</taxon>
        <taxon>Terriglobia</taxon>
        <taxon>Terriglobales</taxon>
        <taxon>Candidatus Korobacteraceae</taxon>
        <taxon>Candidatus Korobacter</taxon>
    </lineage>
</organism>
<evidence type="ECO:0000256" key="1">
    <source>
        <dbReference type="SAM" id="SignalP"/>
    </source>
</evidence>
<dbReference type="PANTHER" id="PTHR12654:SF0">
    <property type="entry name" value="NON-LYSOSOMAL GLUCOSYLCERAMIDASE"/>
    <property type="match status" value="1"/>
</dbReference>
<dbReference type="CAZy" id="GH116">
    <property type="family name" value="Glycoside Hydrolase Family 116"/>
</dbReference>
<protein>
    <recommendedName>
        <fullName evidence="6">Glucosylceramidase</fullName>
    </recommendedName>
</protein>
<dbReference type="AlphaFoldDB" id="Q1IR11"/>
<dbReference type="GO" id="GO:0016020">
    <property type="term" value="C:membrane"/>
    <property type="evidence" value="ECO:0007669"/>
    <property type="project" value="InterPro"/>
</dbReference>
<evidence type="ECO:0000313" key="4">
    <source>
        <dbReference type="EMBL" id="ABF40689.1"/>
    </source>
</evidence>
<dbReference type="InterPro" id="IPR052566">
    <property type="entry name" value="Non-lysos_glucosylceramidase"/>
</dbReference>
<dbReference type="InterPro" id="IPR008928">
    <property type="entry name" value="6-hairpin_glycosidase_sf"/>
</dbReference>
<dbReference type="HOGENOM" id="CLU_006322_1_0_0"/>
<evidence type="ECO:0000259" key="3">
    <source>
        <dbReference type="Pfam" id="PF12215"/>
    </source>
</evidence>
<dbReference type="RefSeq" id="WP_011522491.1">
    <property type="nucleotide sequence ID" value="NC_008009.1"/>
</dbReference>
<dbReference type="GO" id="GO:0004348">
    <property type="term" value="F:glucosylceramidase activity"/>
    <property type="evidence" value="ECO:0007669"/>
    <property type="project" value="InterPro"/>
</dbReference>
<dbReference type="EMBL" id="CP000360">
    <property type="protein sequence ID" value="ABF40689.1"/>
    <property type="molecule type" value="Genomic_DNA"/>
</dbReference>
<dbReference type="KEGG" id="aba:Acid345_1688"/>
<dbReference type="Gene3D" id="1.50.10.10">
    <property type="match status" value="1"/>
</dbReference>
<dbReference type="GO" id="GO:0008422">
    <property type="term" value="F:beta-glucosidase activity"/>
    <property type="evidence" value="ECO:0007669"/>
    <property type="project" value="TreeGrafter"/>
</dbReference>
<dbReference type="GO" id="GO:0005975">
    <property type="term" value="P:carbohydrate metabolic process"/>
    <property type="evidence" value="ECO:0007669"/>
    <property type="project" value="InterPro"/>
</dbReference>
<feature type="domain" description="Glycosyl-hydrolase family 116 catalytic region" evidence="2">
    <location>
        <begin position="437"/>
        <end position="804"/>
    </location>
</feature>
<evidence type="ECO:0008006" key="6">
    <source>
        <dbReference type="Google" id="ProtNLM"/>
    </source>
</evidence>
<dbReference type="PIRSF" id="PIRSF028944">
    <property type="entry name" value="Beta_gluc_GBA2"/>
    <property type="match status" value="1"/>
</dbReference>
<dbReference type="Pfam" id="PF12215">
    <property type="entry name" value="Glyco_hydr_116N"/>
    <property type="match status" value="1"/>
</dbReference>
<evidence type="ECO:0000313" key="5">
    <source>
        <dbReference type="Proteomes" id="UP000002432"/>
    </source>
</evidence>
<keyword evidence="5" id="KW-1185">Reference proteome</keyword>
<dbReference type="Proteomes" id="UP000002432">
    <property type="component" value="Chromosome"/>
</dbReference>
<dbReference type="InterPro" id="IPR014551">
    <property type="entry name" value="B_Glucosidase_GBA2-typ"/>
</dbReference>
<keyword evidence="1" id="KW-0732">Signal</keyword>
<gene>
    <name evidence="4" type="ordered locus">Acid345_1688</name>
</gene>
<feature type="chain" id="PRO_5004191476" description="Glucosylceramidase" evidence="1">
    <location>
        <begin position="26"/>
        <end position="811"/>
    </location>
</feature>
<dbReference type="InterPro" id="IPR006775">
    <property type="entry name" value="GH116_catalytic"/>
</dbReference>
<name>Q1IR11_KORVE</name>
<feature type="signal peptide" evidence="1">
    <location>
        <begin position="1"/>
        <end position="25"/>
    </location>
</feature>
<dbReference type="SUPFAM" id="SSF48208">
    <property type="entry name" value="Six-hairpin glycosidases"/>
    <property type="match status" value="1"/>
</dbReference>
<dbReference type="GO" id="GO:0006680">
    <property type="term" value="P:glucosylceramide catabolic process"/>
    <property type="evidence" value="ECO:0007669"/>
    <property type="project" value="InterPro"/>
</dbReference>
<dbReference type="InterPro" id="IPR024462">
    <property type="entry name" value="GH116_N"/>
</dbReference>
<accession>Q1IR11</accession>
<sequence length="811" mass="91329">MPKRRLSVLFVLTALFFFSSSFSYAGDDIPEAAWRRPIGAPLQNAGGKKPGLPIIDDGYWQGAPVGGFGAGTFSRTYRGNFERWHVKAGIHKYQNVPANQFAVFAQADGDAAVAQVLSTQKPEHGELSSWNWTYPVGAGDYAALYPKSWFAYKSPQLPITLTLEQFSPVIPDNYKESSYPVAVYNWYVTNPSQKRVTVSILFSWTNMVGWFRDTTTGFGAALNSQDINHYKSEAIKSSQMQGIVFDRLRSEPVSDEWDGQFAIASLAGSGVEISYLTTYRPSGDGSDVWTPFAKDGRLPNVAAGLASSGDSLAGAIAVRFTLAPGEKRTIPMALAWDLPFIQFGSGRKWARHYTRFFDRFGTNAWKLARTALEQGNDWSRQIDAWQKPYISDESKPLWYRGMLFNELYDLVDGGTMWAHEVGTPGNPHHPSAVKDDSFSYLECFDYAYYGTLDVRFYGSFPLAKFWPEIEKQEMREYADTIPENIDQKYIWAWKSDNEHKLEPTQRKVAGSAPHDLGSPLEDALILPNQYNYQSVSFWKDLNSKYVLMVWRDYVMSGSKDKAFLQYNYNAVKQSMQFLRQFDKNNDGLIENDGYPDQTYDNWSARGESAYSGSLYLAALRATEEMAKLLGDQRTAADTAALFKRAQDSFVKKLWNGTYFNYDVGSSYKDAIMAEQLAGQWYASLTGLGDLVPRDMQHSALKKVYDFNVMKLQNGTMGALNGISASGEVLKDNEQTEEVWTGVTFAVAATMLQNGLREEGFNTAKGVYNVVYDQKGYWFRTPEAYDTNGMYRASMYMRPGAIWSMEMVPAAK</sequence>
<feature type="domain" description="Glycosyl-hydrolase family 116 N-terminal" evidence="3">
    <location>
        <begin position="62"/>
        <end position="378"/>
    </location>
</feature>
<evidence type="ECO:0000259" key="2">
    <source>
        <dbReference type="Pfam" id="PF04685"/>
    </source>
</evidence>